<accession>A0A0A9FGT6</accession>
<protein>
    <submittedName>
        <fullName evidence="1">Uncharacterized protein</fullName>
    </submittedName>
</protein>
<sequence length="37" mass="4202">MQKSNESHGTHVVDKQSLNILPRPESIIFVLSTYGFK</sequence>
<organism evidence="1">
    <name type="scientific">Arundo donax</name>
    <name type="common">Giant reed</name>
    <name type="synonym">Donax arundinaceus</name>
    <dbReference type="NCBI Taxonomy" id="35708"/>
    <lineage>
        <taxon>Eukaryota</taxon>
        <taxon>Viridiplantae</taxon>
        <taxon>Streptophyta</taxon>
        <taxon>Embryophyta</taxon>
        <taxon>Tracheophyta</taxon>
        <taxon>Spermatophyta</taxon>
        <taxon>Magnoliopsida</taxon>
        <taxon>Liliopsida</taxon>
        <taxon>Poales</taxon>
        <taxon>Poaceae</taxon>
        <taxon>PACMAD clade</taxon>
        <taxon>Arundinoideae</taxon>
        <taxon>Arundineae</taxon>
        <taxon>Arundo</taxon>
    </lineage>
</organism>
<reference evidence="1" key="2">
    <citation type="journal article" date="2015" name="Data Brief">
        <title>Shoot transcriptome of the giant reed, Arundo donax.</title>
        <authorList>
            <person name="Barrero R.A."/>
            <person name="Guerrero F.D."/>
            <person name="Moolhuijzen P."/>
            <person name="Goolsby J.A."/>
            <person name="Tidwell J."/>
            <person name="Bellgard S.E."/>
            <person name="Bellgard M.I."/>
        </authorList>
    </citation>
    <scope>NUCLEOTIDE SEQUENCE</scope>
    <source>
        <tissue evidence="1">Shoot tissue taken approximately 20 cm above the soil surface</tissue>
    </source>
</reference>
<name>A0A0A9FGT6_ARUDO</name>
<reference evidence="1" key="1">
    <citation type="submission" date="2014-09" db="EMBL/GenBank/DDBJ databases">
        <authorList>
            <person name="Magalhaes I.L.F."/>
            <person name="Oliveira U."/>
            <person name="Santos F.R."/>
            <person name="Vidigal T.H.D.A."/>
            <person name="Brescovit A.D."/>
            <person name="Santos A.J."/>
        </authorList>
    </citation>
    <scope>NUCLEOTIDE SEQUENCE</scope>
    <source>
        <tissue evidence="1">Shoot tissue taken approximately 20 cm above the soil surface</tissue>
    </source>
</reference>
<proteinExistence type="predicted"/>
<evidence type="ECO:0000313" key="1">
    <source>
        <dbReference type="EMBL" id="JAE12245.1"/>
    </source>
</evidence>
<dbReference type="AlphaFoldDB" id="A0A0A9FGT6"/>
<dbReference type="EMBL" id="GBRH01185651">
    <property type="protein sequence ID" value="JAE12245.1"/>
    <property type="molecule type" value="Transcribed_RNA"/>
</dbReference>